<sequence length="830" mass="93877">MISKFFSKSRSSHSEELYEEIAASKVLTLQDEQPSCNVLLMRNQKTTIEKISKRVEETDFSIENLINTINNISKNAEFQMESVNNVIDEVRNYYAFVQQVHANTESSKEIANHTMEVAKQGSVAVDNSIKAMNEIENSVEYIKNVVNSLSSQSTQIEGMLKIIKDIANQTNLLALNAAIEAARAGEAGRGFSVVADEVRKLAQRSNESVEEISKTIKQIEHSIGKTIEAMDESSAKVKEGVIIANDTNTVFNNIIQSVSATTDVTKEINSAINDQTNNLQKVMESTEYMRTVSEKVISMTEIALMSTEHTKSSIQMLSKTSKDLVNVTDNIFNARSANEEYKLTTWINNDISTLDPAIAFDQESSRIFTNIHLGLLTQGESTNIMPGIAKSWYVEEDNLTWIFNLRKGSKFHNGREVTAEDVKYSLERVLSPSLKSPNNWFLAPIDGAKDYMEGKAREVSGIKVLDRYRLSIKLENSYSGFLLNLAQPCCVVLAKEDVLKGVFTGCGPYKIEHKDDSKYILSACKGYFGGAPYVDKIEVVYNDENIIQNIIDDKYDFVILNNNISIDEFKTTKYENKIKTQDVMTTVFCGFNLKSNSIFARNKDVRKAINYAINKQRIIQDVMSNMASEAKGVFPTTILDNKNISGFRYDLRKAKEILQRSGVGRINEKLKIIIQKNDTNKKTNNEKTIEFIVKDLKEIGIECQIIQVPKENYLKPESIAKSDLFIMGWIADTGDPDNYLEPLFHPSNYTNFCGYDNPEVVQLMDEAKKIINPLKRTSMYEKIQDIILEDAPWILLYHPKTAYIHKDSVSNVVLNPIGKVRYEDIILEKR</sequence>
<keyword evidence="3" id="KW-0732">Signal</keyword>
<dbReference type="Pfam" id="PF00496">
    <property type="entry name" value="SBP_bac_5"/>
    <property type="match status" value="1"/>
</dbReference>
<evidence type="ECO:0000256" key="2">
    <source>
        <dbReference type="ARBA" id="ARBA00022448"/>
    </source>
</evidence>
<dbReference type="PANTHER" id="PTHR30290">
    <property type="entry name" value="PERIPLASMIC BINDING COMPONENT OF ABC TRANSPORTER"/>
    <property type="match status" value="1"/>
</dbReference>
<evidence type="ECO:0000256" key="3">
    <source>
        <dbReference type="ARBA" id="ARBA00022729"/>
    </source>
</evidence>
<dbReference type="SUPFAM" id="SSF53850">
    <property type="entry name" value="Periplasmic binding protein-like II"/>
    <property type="match status" value="1"/>
</dbReference>
<evidence type="ECO:0000256" key="4">
    <source>
        <dbReference type="PROSITE-ProRule" id="PRU00284"/>
    </source>
</evidence>
<comment type="caution">
    <text evidence="6">The sequence shown here is derived from an EMBL/GenBank/DDBJ whole genome shotgun (WGS) entry which is preliminary data.</text>
</comment>
<reference evidence="6 7" key="1">
    <citation type="submission" date="2017-03" db="EMBL/GenBank/DDBJ databases">
        <title>Genome sequence of Clostridium thermoalcaliphilum DSM 7309.</title>
        <authorList>
            <person name="Poehlein A."/>
            <person name="Daniel R."/>
        </authorList>
    </citation>
    <scope>NUCLEOTIDE SEQUENCE [LARGE SCALE GENOMIC DNA]</scope>
    <source>
        <strain evidence="6 7">DSM 7309</strain>
    </source>
</reference>
<dbReference type="STRING" id="29349.CLOTH_11240"/>
<dbReference type="CDD" id="cd00995">
    <property type="entry name" value="PBP2_NikA_DppA_OppA_like"/>
    <property type="match status" value="1"/>
</dbReference>
<dbReference type="RefSeq" id="WP_079411983.1">
    <property type="nucleotide sequence ID" value="NZ_MZGW01000003.1"/>
</dbReference>
<dbReference type="GO" id="GO:1904680">
    <property type="term" value="F:peptide transmembrane transporter activity"/>
    <property type="evidence" value="ECO:0007669"/>
    <property type="project" value="TreeGrafter"/>
</dbReference>
<dbReference type="OrthoDB" id="9772924at2"/>
<protein>
    <submittedName>
        <fullName evidence="6">Periplasmic dipeptide transport protein</fullName>
    </submittedName>
</protein>
<dbReference type="PANTHER" id="PTHR30290:SF9">
    <property type="entry name" value="OLIGOPEPTIDE-BINDING PROTEIN APPA"/>
    <property type="match status" value="1"/>
</dbReference>
<dbReference type="EMBL" id="MZGW01000003">
    <property type="protein sequence ID" value="OPJ55946.1"/>
    <property type="molecule type" value="Genomic_DNA"/>
</dbReference>
<accession>A0A1V4I7J9</accession>
<dbReference type="Proteomes" id="UP000190140">
    <property type="component" value="Unassembled WGS sequence"/>
</dbReference>
<evidence type="ECO:0000313" key="6">
    <source>
        <dbReference type="EMBL" id="OPJ55946.1"/>
    </source>
</evidence>
<keyword evidence="7" id="KW-1185">Reference proteome</keyword>
<dbReference type="AlphaFoldDB" id="A0A1V4I7J9"/>
<proteinExistence type="inferred from homology"/>
<dbReference type="SMART" id="SM00283">
    <property type="entry name" value="MA"/>
    <property type="match status" value="1"/>
</dbReference>
<dbReference type="GO" id="GO:0007165">
    <property type="term" value="P:signal transduction"/>
    <property type="evidence" value="ECO:0007669"/>
    <property type="project" value="UniProtKB-KW"/>
</dbReference>
<keyword evidence="4" id="KW-0807">Transducer</keyword>
<dbReference type="InterPro" id="IPR039424">
    <property type="entry name" value="SBP_5"/>
</dbReference>
<dbReference type="GO" id="GO:0016020">
    <property type="term" value="C:membrane"/>
    <property type="evidence" value="ECO:0007669"/>
    <property type="project" value="InterPro"/>
</dbReference>
<dbReference type="GO" id="GO:0015833">
    <property type="term" value="P:peptide transport"/>
    <property type="evidence" value="ECO:0007669"/>
    <property type="project" value="TreeGrafter"/>
</dbReference>
<dbReference type="InterPro" id="IPR004089">
    <property type="entry name" value="MCPsignal_dom"/>
</dbReference>
<dbReference type="InterPro" id="IPR000914">
    <property type="entry name" value="SBP_5_dom"/>
</dbReference>
<evidence type="ECO:0000313" key="7">
    <source>
        <dbReference type="Proteomes" id="UP000190140"/>
    </source>
</evidence>
<evidence type="ECO:0000259" key="5">
    <source>
        <dbReference type="PROSITE" id="PS50111"/>
    </source>
</evidence>
<gene>
    <name evidence="6" type="primary">dppA</name>
    <name evidence="6" type="ORF">CLOTH_11240</name>
</gene>
<dbReference type="Pfam" id="PF00015">
    <property type="entry name" value="MCPsignal"/>
    <property type="match status" value="1"/>
</dbReference>
<name>A0A1V4I7J9_9FIRM</name>
<evidence type="ECO:0000256" key="1">
    <source>
        <dbReference type="ARBA" id="ARBA00005695"/>
    </source>
</evidence>
<dbReference type="Gene3D" id="3.10.105.10">
    <property type="entry name" value="Dipeptide-binding Protein, Domain 3"/>
    <property type="match status" value="1"/>
</dbReference>
<comment type="similarity">
    <text evidence="1">Belongs to the bacterial solute-binding protein 5 family.</text>
</comment>
<dbReference type="Gene3D" id="3.90.76.10">
    <property type="entry name" value="Dipeptide-binding Protein, Domain 1"/>
    <property type="match status" value="1"/>
</dbReference>
<dbReference type="Gene3D" id="3.40.190.10">
    <property type="entry name" value="Periplasmic binding protein-like II"/>
    <property type="match status" value="1"/>
</dbReference>
<dbReference type="PROSITE" id="PS50111">
    <property type="entry name" value="CHEMOTAXIS_TRANSDUC_2"/>
    <property type="match status" value="1"/>
</dbReference>
<dbReference type="SUPFAM" id="SSF58104">
    <property type="entry name" value="Methyl-accepting chemotaxis protein (MCP) signaling domain"/>
    <property type="match status" value="1"/>
</dbReference>
<feature type="domain" description="Methyl-accepting transducer" evidence="5">
    <location>
        <begin position="54"/>
        <end position="290"/>
    </location>
</feature>
<organism evidence="6 7">
    <name type="scientific">Alkalithermobacter paradoxus</name>
    <dbReference type="NCBI Taxonomy" id="29349"/>
    <lineage>
        <taxon>Bacteria</taxon>
        <taxon>Bacillati</taxon>
        <taxon>Bacillota</taxon>
        <taxon>Clostridia</taxon>
        <taxon>Peptostreptococcales</taxon>
        <taxon>Tepidibacteraceae</taxon>
        <taxon>Alkalithermobacter</taxon>
    </lineage>
</organism>
<dbReference type="Gene3D" id="1.10.287.950">
    <property type="entry name" value="Methyl-accepting chemotaxis protein"/>
    <property type="match status" value="1"/>
</dbReference>
<keyword evidence="2" id="KW-0813">Transport</keyword>
<dbReference type="CDD" id="cd11386">
    <property type="entry name" value="MCP_signal"/>
    <property type="match status" value="1"/>
</dbReference>